<evidence type="ECO:0000313" key="1">
    <source>
        <dbReference type="EMBL" id="PSL06552.1"/>
    </source>
</evidence>
<dbReference type="AlphaFoldDB" id="A0A2P8EAQ1"/>
<dbReference type="Proteomes" id="UP000240708">
    <property type="component" value="Unassembled WGS sequence"/>
</dbReference>
<name>A0A2P8EAQ1_9BACT</name>
<organism evidence="1 2">
    <name type="scientific">Cecembia rubra</name>
    <dbReference type="NCBI Taxonomy" id="1485585"/>
    <lineage>
        <taxon>Bacteria</taxon>
        <taxon>Pseudomonadati</taxon>
        <taxon>Bacteroidota</taxon>
        <taxon>Cytophagia</taxon>
        <taxon>Cytophagales</taxon>
        <taxon>Cyclobacteriaceae</taxon>
        <taxon>Cecembia</taxon>
    </lineage>
</organism>
<evidence type="ECO:0000313" key="2">
    <source>
        <dbReference type="Proteomes" id="UP000240708"/>
    </source>
</evidence>
<dbReference type="RefSeq" id="WP_106566471.1">
    <property type="nucleotide sequence ID" value="NZ_PYGF01000002.1"/>
</dbReference>
<proteinExistence type="predicted"/>
<dbReference type="EMBL" id="PYGF01000002">
    <property type="protein sequence ID" value="PSL06552.1"/>
    <property type="molecule type" value="Genomic_DNA"/>
</dbReference>
<comment type="caution">
    <text evidence="1">The sequence shown here is derived from an EMBL/GenBank/DDBJ whole genome shotgun (WGS) entry which is preliminary data.</text>
</comment>
<reference evidence="1 2" key="1">
    <citation type="submission" date="2018-03" db="EMBL/GenBank/DDBJ databases">
        <title>Genomic Encyclopedia of Archaeal and Bacterial Type Strains, Phase II (KMG-II): from individual species to whole genera.</title>
        <authorList>
            <person name="Goeker M."/>
        </authorList>
    </citation>
    <scope>NUCLEOTIDE SEQUENCE [LARGE SCALE GENOMIC DNA]</scope>
    <source>
        <strain evidence="1 2">DSM 28057</strain>
    </source>
</reference>
<keyword evidence="2" id="KW-1185">Reference proteome</keyword>
<accession>A0A2P8EAQ1</accession>
<protein>
    <submittedName>
        <fullName evidence="1">Uncharacterized protein</fullName>
    </submittedName>
</protein>
<dbReference type="OrthoDB" id="881421at2"/>
<gene>
    <name evidence="1" type="ORF">CLV48_102369</name>
</gene>
<sequence>MELEQIYLAVADRLAEIEDLKWIDMDFGQLDDFNVRPSVAFPCALISTDITNAIELGQKKQKCQIVINVKLGFSYTGETSQRTAAYHKQKALAYYHTVREVYTKLQGQRIESTTPLRRTQQIETARPDRIKITEMPFSTEFLDVSAAE</sequence>